<keyword evidence="10" id="KW-1185">Reference proteome</keyword>
<dbReference type="Gene3D" id="3.40.109.10">
    <property type="entry name" value="NADH Oxidase"/>
    <property type="match status" value="1"/>
</dbReference>
<comment type="similarity">
    <text evidence="3">Belongs to the nitroreductase family.</text>
</comment>
<protein>
    <recommendedName>
        <fullName evidence="8">Nitroreductase domain-containing protein</fullName>
    </recommendedName>
</protein>
<dbReference type="GO" id="GO:0016491">
    <property type="term" value="F:oxidoreductase activity"/>
    <property type="evidence" value="ECO:0007669"/>
    <property type="project" value="UniProtKB-KW"/>
</dbReference>
<dbReference type="GO" id="GO:0005634">
    <property type="term" value="C:nucleus"/>
    <property type="evidence" value="ECO:0007669"/>
    <property type="project" value="UniProtKB-SubCell"/>
</dbReference>
<proteinExistence type="inferred from homology"/>
<dbReference type="FunFam" id="3.40.109.10:FF:000001">
    <property type="entry name" value="Nitroreductase family"/>
    <property type="match status" value="1"/>
</dbReference>
<dbReference type="GO" id="GO:0034599">
    <property type="term" value="P:cellular response to oxidative stress"/>
    <property type="evidence" value="ECO:0007669"/>
    <property type="project" value="InterPro"/>
</dbReference>
<evidence type="ECO:0000256" key="5">
    <source>
        <dbReference type="ARBA" id="ARBA00023002"/>
    </source>
</evidence>
<dbReference type="GO" id="GO:0005737">
    <property type="term" value="C:cytoplasm"/>
    <property type="evidence" value="ECO:0007669"/>
    <property type="project" value="UniProtKB-SubCell"/>
</dbReference>
<evidence type="ECO:0000259" key="8">
    <source>
        <dbReference type="Pfam" id="PF00881"/>
    </source>
</evidence>
<dbReference type="PANTHER" id="PTHR43035">
    <property type="entry name" value="FATTY ACID REPRESSION MUTANT PROTEIN 2-RELATED"/>
    <property type="match status" value="1"/>
</dbReference>
<keyword evidence="5" id="KW-0560">Oxidoreductase</keyword>
<evidence type="ECO:0000256" key="2">
    <source>
        <dbReference type="ARBA" id="ARBA00004496"/>
    </source>
</evidence>
<dbReference type="InterPro" id="IPR029479">
    <property type="entry name" value="Nitroreductase"/>
</dbReference>
<evidence type="ECO:0000313" key="10">
    <source>
        <dbReference type="Proteomes" id="UP000037696"/>
    </source>
</evidence>
<dbReference type="CDD" id="cd02140">
    <property type="entry name" value="Frm2-like"/>
    <property type="match status" value="1"/>
</dbReference>
<comment type="subcellular location">
    <subcellularLocation>
        <location evidence="2">Cytoplasm</location>
    </subcellularLocation>
    <subcellularLocation>
        <location evidence="1">Nucleus</location>
    </subcellularLocation>
</comment>
<dbReference type="InterPro" id="IPR000415">
    <property type="entry name" value="Nitroreductase-like"/>
</dbReference>
<dbReference type="OrthoDB" id="2138173at2759"/>
<evidence type="ECO:0000313" key="9">
    <source>
        <dbReference type="EMBL" id="KOS41249.1"/>
    </source>
</evidence>
<name>A0A0M9WDY4_9EURO</name>
<dbReference type="SUPFAM" id="SSF55469">
    <property type="entry name" value="FMN-dependent nitroreductase-like"/>
    <property type="match status" value="1"/>
</dbReference>
<reference evidence="9 10" key="1">
    <citation type="submission" date="2015-08" db="EMBL/GenBank/DDBJ databases">
        <title>Genome sequencing of Penicillium nordicum.</title>
        <authorList>
            <person name="Nguyen H.D."/>
            <person name="Seifert K.A."/>
        </authorList>
    </citation>
    <scope>NUCLEOTIDE SEQUENCE [LARGE SCALE GENOMIC DNA]</scope>
    <source>
        <strain evidence="9 10">DAOMC 185683</strain>
    </source>
</reference>
<evidence type="ECO:0000256" key="6">
    <source>
        <dbReference type="ARBA" id="ARBA00023242"/>
    </source>
</evidence>
<comment type="caution">
    <text evidence="9">The sequence shown here is derived from an EMBL/GenBank/DDBJ whole genome shotgun (WGS) entry which is preliminary data.</text>
</comment>
<evidence type="ECO:0000256" key="7">
    <source>
        <dbReference type="SAM" id="SignalP"/>
    </source>
</evidence>
<dbReference type="EMBL" id="LHQQ01000137">
    <property type="protein sequence ID" value="KOS41249.1"/>
    <property type="molecule type" value="Genomic_DNA"/>
</dbReference>
<keyword evidence="6" id="KW-0539">Nucleus</keyword>
<organism evidence="9 10">
    <name type="scientific">Penicillium nordicum</name>
    <dbReference type="NCBI Taxonomy" id="229535"/>
    <lineage>
        <taxon>Eukaryota</taxon>
        <taxon>Fungi</taxon>
        <taxon>Dikarya</taxon>
        <taxon>Ascomycota</taxon>
        <taxon>Pezizomycotina</taxon>
        <taxon>Eurotiomycetes</taxon>
        <taxon>Eurotiomycetidae</taxon>
        <taxon>Eurotiales</taxon>
        <taxon>Aspergillaceae</taxon>
        <taxon>Penicillium</taxon>
    </lineage>
</organism>
<dbReference type="InterPro" id="IPR033877">
    <property type="entry name" value="Frm2/Hbn1"/>
</dbReference>
<feature type="chain" id="PRO_5005839648" description="Nitroreductase domain-containing protein" evidence="7">
    <location>
        <begin position="21"/>
        <end position="254"/>
    </location>
</feature>
<evidence type="ECO:0000256" key="4">
    <source>
        <dbReference type="ARBA" id="ARBA00022490"/>
    </source>
</evidence>
<dbReference type="Pfam" id="PF00881">
    <property type="entry name" value="Nitroreductase"/>
    <property type="match status" value="1"/>
</dbReference>
<gene>
    <name evidence="9" type="ORF">ACN38_g7875</name>
</gene>
<keyword evidence="4" id="KW-0963">Cytoplasm</keyword>
<accession>A0A0M9WDY4</accession>
<feature type="signal peptide" evidence="7">
    <location>
        <begin position="1"/>
        <end position="20"/>
    </location>
</feature>
<sequence>MYKNPSPVHLLFLLPAIALYHFTPQLIIHLSPLNTFIMGSTQPEFKNTATSTLLELVKGRRTYYDLKGESPVSDDVIDRIVQDSVLHVPSSFNTQTSRVVLLLKEEHKKVWDIAINALEGLVAAGHVPKEQFETSTKPKLNSFRAAYGTVLFFVDFESLAPMKEKFAIYADKFDPFAQESNAMSQYLVWIALQSEGFGANLQHYSPLIDEQIAKTWNIPASWKLDAQLVFGTPNSGPGEKAFAPIEDRYKVFGK</sequence>
<dbReference type="STRING" id="229535.A0A0M9WDY4"/>
<dbReference type="AlphaFoldDB" id="A0A0M9WDY4"/>
<feature type="domain" description="Nitroreductase" evidence="8">
    <location>
        <begin position="57"/>
        <end position="231"/>
    </location>
</feature>
<dbReference type="PANTHER" id="PTHR43035:SF1">
    <property type="entry name" value="FATTY ACID REPRESSION MUTANT PROTEIN 2-RELATED"/>
    <property type="match status" value="1"/>
</dbReference>
<evidence type="ECO:0000256" key="1">
    <source>
        <dbReference type="ARBA" id="ARBA00004123"/>
    </source>
</evidence>
<keyword evidence="7" id="KW-0732">Signal</keyword>
<evidence type="ECO:0000256" key="3">
    <source>
        <dbReference type="ARBA" id="ARBA00007118"/>
    </source>
</evidence>
<dbReference type="Proteomes" id="UP000037696">
    <property type="component" value="Unassembled WGS sequence"/>
</dbReference>